<dbReference type="Proteomes" id="UP000231474">
    <property type="component" value="Unassembled WGS sequence"/>
</dbReference>
<evidence type="ECO:0000313" key="1">
    <source>
        <dbReference type="EMBL" id="PJE67406.1"/>
    </source>
</evidence>
<protein>
    <submittedName>
        <fullName evidence="1">Uncharacterized protein</fullName>
    </submittedName>
</protein>
<organism evidence="1 2">
    <name type="scientific">Candidatus Shapirobacteria bacterium CG10_big_fil_rev_8_21_14_0_10_40_9</name>
    <dbReference type="NCBI Taxonomy" id="1974888"/>
    <lineage>
        <taxon>Bacteria</taxon>
        <taxon>Candidatus Shapironibacteriota</taxon>
    </lineage>
</organism>
<gene>
    <name evidence="1" type="ORF">COU95_02595</name>
</gene>
<dbReference type="EMBL" id="PFEK01000051">
    <property type="protein sequence ID" value="PJE67406.1"/>
    <property type="molecule type" value="Genomic_DNA"/>
</dbReference>
<evidence type="ECO:0000313" key="2">
    <source>
        <dbReference type="Proteomes" id="UP000231474"/>
    </source>
</evidence>
<proteinExistence type="predicted"/>
<comment type="caution">
    <text evidence="1">The sequence shown here is derived from an EMBL/GenBank/DDBJ whole genome shotgun (WGS) entry which is preliminary data.</text>
</comment>
<accession>A0A2M8L3C4</accession>
<dbReference type="AlphaFoldDB" id="A0A2M8L3C4"/>
<sequence>MSKRFLGNFLKRRINKFVASAIRVKLPNLGNGKTILGLWGSEQIKKLGNLGQELVIMKMG</sequence>
<name>A0A2M8L3C4_9BACT</name>
<reference evidence="2" key="1">
    <citation type="submission" date="2017-09" db="EMBL/GenBank/DDBJ databases">
        <title>Depth-based differentiation of microbial function through sediment-hosted aquifers and enrichment of novel symbionts in the deep terrestrial subsurface.</title>
        <authorList>
            <person name="Probst A.J."/>
            <person name="Ladd B."/>
            <person name="Jarett J.K."/>
            <person name="Geller-Mcgrath D.E."/>
            <person name="Sieber C.M.K."/>
            <person name="Emerson J.B."/>
            <person name="Anantharaman K."/>
            <person name="Thomas B.C."/>
            <person name="Malmstrom R."/>
            <person name="Stieglmeier M."/>
            <person name="Klingl A."/>
            <person name="Woyke T."/>
            <person name="Ryan C.M."/>
            <person name="Banfield J.F."/>
        </authorList>
    </citation>
    <scope>NUCLEOTIDE SEQUENCE [LARGE SCALE GENOMIC DNA]</scope>
</reference>